<dbReference type="Proteomes" id="UP000034078">
    <property type="component" value="Unassembled WGS sequence"/>
</dbReference>
<dbReference type="PROSITE" id="PS51068">
    <property type="entry name" value="FPG_CAT"/>
    <property type="match status" value="1"/>
</dbReference>
<comment type="caution">
    <text evidence="19">The sequence shown here is derived from an EMBL/GenBank/DDBJ whole genome shotgun (WGS) entry which is preliminary data.</text>
</comment>
<evidence type="ECO:0000256" key="15">
    <source>
        <dbReference type="ARBA" id="ARBA00044632"/>
    </source>
</evidence>
<comment type="similarity">
    <text evidence="3">Belongs to the FPG family.</text>
</comment>
<gene>
    <name evidence="19" type="ORF">UX01_C0004G0078</name>
</gene>
<dbReference type="SMART" id="SM01232">
    <property type="entry name" value="H2TH"/>
    <property type="match status" value="1"/>
</dbReference>
<dbReference type="FunFam" id="1.10.8.50:FF:000003">
    <property type="entry name" value="Formamidopyrimidine-DNA glycosylase"/>
    <property type="match status" value="1"/>
</dbReference>
<dbReference type="SMART" id="SM00898">
    <property type="entry name" value="Fapy_DNA_glyco"/>
    <property type="match status" value="1"/>
</dbReference>
<evidence type="ECO:0000313" key="20">
    <source>
        <dbReference type="Proteomes" id="UP000034078"/>
    </source>
</evidence>
<dbReference type="InterPro" id="IPR010663">
    <property type="entry name" value="Znf_FPG/IleRS"/>
</dbReference>
<feature type="domain" description="FPG-type" evidence="17">
    <location>
        <begin position="248"/>
        <end position="282"/>
    </location>
</feature>
<dbReference type="NCBIfam" id="TIGR00577">
    <property type="entry name" value="fpg"/>
    <property type="match status" value="1"/>
</dbReference>
<dbReference type="PANTHER" id="PTHR22993">
    <property type="entry name" value="FORMAMIDOPYRIMIDINE-DNA GLYCOSYLASE"/>
    <property type="match status" value="1"/>
</dbReference>
<evidence type="ECO:0000256" key="1">
    <source>
        <dbReference type="ARBA" id="ARBA00001668"/>
    </source>
</evidence>
<name>A0A837IH26_9BACT</name>
<accession>A0A837IH26</accession>
<feature type="domain" description="Formamidopyrimidine-DNA glycosylase catalytic" evidence="18">
    <location>
        <begin position="2"/>
        <end position="125"/>
    </location>
</feature>
<dbReference type="AlphaFoldDB" id="A0A837IH26"/>
<dbReference type="InterPro" id="IPR035937">
    <property type="entry name" value="FPG_N"/>
</dbReference>
<keyword evidence="9" id="KW-0862">Zinc</keyword>
<dbReference type="InterPro" id="IPR020629">
    <property type="entry name" value="FPG_Glyclase"/>
</dbReference>
<evidence type="ECO:0000256" key="8">
    <source>
        <dbReference type="ARBA" id="ARBA00022801"/>
    </source>
</evidence>
<dbReference type="GO" id="GO:0003684">
    <property type="term" value="F:damaged DNA binding"/>
    <property type="evidence" value="ECO:0007669"/>
    <property type="project" value="InterPro"/>
</dbReference>
<dbReference type="Pfam" id="PF01149">
    <property type="entry name" value="Fapy_DNA_glyco"/>
    <property type="match status" value="1"/>
</dbReference>
<keyword evidence="11" id="KW-0234">DNA repair</keyword>
<evidence type="ECO:0000256" key="6">
    <source>
        <dbReference type="ARBA" id="ARBA00022763"/>
    </source>
</evidence>
<evidence type="ECO:0000256" key="13">
    <source>
        <dbReference type="ARBA" id="ARBA00023268"/>
    </source>
</evidence>
<keyword evidence="14" id="KW-0326">Glycosidase</keyword>
<keyword evidence="10" id="KW-0238">DNA-binding</keyword>
<dbReference type="PANTHER" id="PTHR22993:SF9">
    <property type="entry name" value="FORMAMIDOPYRIMIDINE-DNA GLYCOSYLASE"/>
    <property type="match status" value="1"/>
</dbReference>
<dbReference type="CDD" id="cd08966">
    <property type="entry name" value="EcFpg-like_N"/>
    <property type="match status" value="1"/>
</dbReference>
<dbReference type="Gene3D" id="1.10.8.50">
    <property type="match status" value="1"/>
</dbReference>
<comment type="subunit">
    <text evidence="4">Monomer.</text>
</comment>
<dbReference type="NCBIfam" id="NF002211">
    <property type="entry name" value="PRK01103.1"/>
    <property type="match status" value="1"/>
</dbReference>
<dbReference type="GO" id="GO:0006284">
    <property type="term" value="P:base-excision repair"/>
    <property type="evidence" value="ECO:0007669"/>
    <property type="project" value="InterPro"/>
</dbReference>
<dbReference type="PROSITE" id="PS51066">
    <property type="entry name" value="ZF_FPG_2"/>
    <property type="match status" value="1"/>
</dbReference>
<evidence type="ECO:0000256" key="11">
    <source>
        <dbReference type="ARBA" id="ARBA00023204"/>
    </source>
</evidence>
<dbReference type="SUPFAM" id="SSF57716">
    <property type="entry name" value="Glucocorticoid receptor-like (DNA-binding domain)"/>
    <property type="match status" value="1"/>
</dbReference>
<evidence type="ECO:0000256" key="5">
    <source>
        <dbReference type="ARBA" id="ARBA00022723"/>
    </source>
</evidence>
<keyword evidence="5" id="KW-0479">Metal-binding</keyword>
<dbReference type="GO" id="GO:0034039">
    <property type="term" value="F:8-oxo-7,8-dihydroguanine DNA N-glycosylase activity"/>
    <property type="evidence" value="ECO:0007669"/>
    <property type="project" value="TreeGrafter"/>
</dbReference>
<evidence type="ECO:0000313" key="19">
    <source>
        <dbReference type="EMBL" id="KKU00511.1"/>
    </source>
</evidence>
<keyword evidence="13" id="KW-0511">Multifunctional enzyme</keyword>
<evidence type="ECO:0000256" key="7">
    <source>
        <dbReference type="ARBA" id="ARBA00022771"/>
    </source>
</evidence>
<organism evidence="19 20">
    <name type="scientific">Candidatus Collierbacteria bacterium GW2011_GWB2_45_17</name>
    <dbReference type="NCBI Taxonomy" id="1618388"/>
    <lineage>
        <taxon>Bacteria</taxon>
        <taxon>Candidatus Collieribacteriota</taxon>
    </lineage>
</organism>
<dbReference type="Gene3D" id="3.20.190.10">
    <property type="entry name" value="MutM-like, N-terminal"/>
    <property type="match status" value="1"/>
</dbReference>
<evidence type="ECO:0000256" key="2">
    <source>
        <dbReference type="ARBA" id="ARBA00001947"/>
    </source>
</evidence>
<keyword evidence="12" id="KW-0456">Lyase</keyword>
<sequence>MPELPEVETIRRQLKEVLVGKTISKIEVLRAKSFAGDPKSLIGRKIKDIQRKSKVIEVSFEDHEKMVTVHLKMTGQLVFVDGEMRVSGGHPTADWVNGLHSKHTRVVWTFDDGSKLFFNDMRVFGWMKLVERTQELKNSRYQVPDVIDKDFTEDYLFNSLKKTKKPIKLILLDQNKIGGLGNIYVNDALFMAGVRPERKTDTLEKKEVSKLHKAIVKVINLGIKYGGASASNYVQVSGLGGTYQDHFLVYKREGLKCRDCESKIQKIKLGGRGTFFCPSCQK</sequence>
<evidence type="ECO:0000259" key="17">
    <source>
        <dbReference type="PROSITE" id="PS51066"/>
    </source>
</evidence>
<evidence type="ECO:0000259" key="18">
    <source>
        <dbReference type="PROSITE" id="PS51068"/>
    </source>
</evidence>
<dbReference type="Pfam" id="PF06831">
    <property type="entry name" value="H2TH"/>
    <property type="match status" value="1"/>
</dbReference>
<keyword evidence="8" id="KW-0378">Hydrolase</keyword>
<evidence type="ECO:0000256" key="3">
    <source>
        <dbReference type="ARBA" id="ARBA00009409"/>
    </source>
</evidence>
<dbReference type="GO" id="GO:0140078">
    <property type="term" value="F:class I DNA-(apurinic or apyrimidinic site) endonuclease activity"/>
    <property type="evidence" value="ECO:0007669"/>
    <property type="project" value="UniProtKB-EC"/>
</dbReference>
<dbReference type="InterPro" id="IPR010979">
    <property type="entry name" value="Ribosomal_uS13-like_H2TH"/>
</dbReference>
<evidence type="ECO:0000256" key="10">
    <source>
        <dbReference type="ARBA" id="ARBA00023125"/>
    </source>
</evidence>
<dbReference type="SUPFAM" id="SSF46946">
    <property type="entry name" value="S13-like H2TH domain"/>
    <property type="match status" value="1"/>
</dbReference>
<dbReference type="EMBL" id="LCKO01000004">
    <property type="protein sequence ID" value="KKU00511.1"/>
    <property type="molecule type" value="Genomic_DNA"/>
</dbReference>
<proteinExistence type="inferred from homology"/>
<keyword evidence="6" id="KW-0227">DNA damage</keyword>
<comment type="cofactor">
    <cofactor evidence="2">
        <name>Zn(2+)</name>
        <dbReference type="ChEBI" id="CHEBI:29105"/>
    </cofactor>
</comment>
<evidence type="ECO:0000256" key="4">
    <source>
        <dbReference type="ARBA" id="ARBA00011245"/>
    </source>
</evidence>
<comment type="catalytic activity">
    <reaction evidence="1">
        <text>Hydrolysis of DNA containing ring-opened 7-methylguanine residues, releasing 2,6-diamino-4-hydroxy-5-(N-methyl)formamidopyrimidine.</text>
        <dbReference type="EC" id="3.2.2.23"/>
    </reaction>
</comment>
<evidence type="ECO:0000256" key="16">
    <source>
        <dbReference type="PROSITE-ProRule" id="PRU00391"/>
    </source>
</evidence>
<dbReference type="SUPFAM" id="SSF81624">
    <property type="entry name" value="N-terminal domain of MutM-like DNA repair proteins"/>
    <property type="match status" value="1"/>
</dbReference>
<evidence type="ECO:0000256" key="9">
    <source>
        <dbReference type="ARBA" id="ARBA00022833"/>
    </source>
</evidence>
<evidence type="ECO:0000256" key="12">
    <source>
        <dbReference type="ARBA" id="ARBA00023239"/>
    </source>
</evidence>
<comment type="catalytic activity">
    <reaction evidence="15">
        <text>2'-deoxyribonucleotide-(2'-deoxyribose 5'-phosphate)-2'-deoxyribonucleotide-DNA = a 3'-end 2'-deoxyribonucleotide-(2,3-dehydro-2,3-deoxyribose 5'-phosphate)-DNA + a 5'-end 5'-phospho-2'-deoxyribonucleoside-DNA + H(+)</text>
        <dbReference type="Rhea" id="RHEA:66592"/>
        <dbReference type="Rhea" id="RHEA-COMP:13180"/>
        <dbReference type="Rhea" id="RHEA-COMP:16897"/>
        <dbReference type="Rhea" id="RHEA-COMP:17067"/>
        <dbReference type="ChEBI" id="CHEBI:15378"/>
        <dbReference type="ChEBI" id="CHEBI:136412"/>
        <dbReference type="ChEBI" id="CHEBI:157695"/>
        <dbReference type="ChEBI" id="CHEBI:167181"/>
        <dbReference type="EC" id="4.2.99.18"/>
    </reaction>
</comment>
<protein>
    <submittedName>
        <fullName evidence="19">Formamidopyrimidine-DNA glycosylase</fullName>
    </submittedName>
</protein>
<reference evidence="19 20" key="1">
    <citation type="journal article" date="2015" name="Nature">
        <title>rRNA introns, odd ribosomes, and small enigmatic genomes across a large radiation of phyla.</title>
        <authorList>
            <person name="Brown C.T."/>
            <person name="Hug L.A."/>
            <person name="Thomas B.C."/>
            <person name="Sharon I."/>
            <person name="Castelle C.J."/>
            <person name="Singh A."/>
            <person name="Wilkins M.J."/>
            <person name="Williams K.H."/>
            <person name="Banfield J.F."/>
        </authorList>
    </citation>
    <scope>NUCLEOTIDE SEQUENCE [LARGE SCALE GENOMIC DNA]</scope>
</reference>
<dbReference type="GO" id="GO:0008270">
    <property type="term" value="F:zinc ion binding"/>
    <property type="evidence" value="ECO:0007669"/>
    <property type="project" value="UniProtKB-KW"/>
</dbReference>
<dbReference type="InterPro" id="IPR012319">
    <property type="entry name" value="FPG_cat"/>
</dbReference>
<dbReference type="InterPro" id="IPR015886">
    <property type="entry name" value="H2TH_FPG"/>
</dbReference>
<evidence type="ECO:0000256" key="14">
    <source>
        <dbReference type="ARBA" id="ARBA00023295"/>
    </source>
</evidence>
<keyword evidence="7 16" id="KW-0863">Zinc-finger</keyword>
<dbReference type="InterPro" id="IPR000214">
    <property type="entry name" value="Znf_DNA_glyclase/AP_lyase"/>
</dbReference>
<dbReference type="Pfam" id="PF06827">
    <property type="entry name" value="zf-FPG_IleRS"/>
    <property type="match status" value="1"/>
</dbReference>